<keyword evidence="2" id="KW-1185">Reference proteome</keyword>
<dbReference type="RefSeq" id="WP_269311083.1">
    <property type="nucleotide sequence ID" value="NZ_CP114052.1"/>
</dbReference>
<name>A0ABY7JQG1_9FIRM</name>
<evidence type="ECO:0000313" key="1">
    <source>
        <dbReference type="EMBL" id="WAW14408.1"/>
    </source>
</evidence>
<dbReference type="Proteomes" id="UP001164187">
    <property type="component" value="Chromosome"/>
</dbReference>
<gene>
    <name evidence="1" type="ORF">O0R46_07335</name>
</gene>
<sequence length="226" mass="26541">MAYKKELANKMIAFLKIHLNARNTLAEVINSVDYTELYKNNFAYNLWEEFRPIHQKYLEDISEIFKKYYDEYKSLEWKAFDNMDNDTGRKLERILDIINTKREKLSEEEVIKFINYFPNDPETTSLICEKLKGLGVHKTLVLKEMENSVLGKREMELAYVKEIEEYSKNIYAGNGKLSVPYDVNVNDGLGGLGKWAMLDDDFKYIGGEYQYISPEDTEYGYLYSGK</sequence>
<accession>A0ABY7JQG1</accession>
<reference evidence="1" key="1">
    <citation type="submission" date="2022-12" db="EMBL/GenBank/DDBJ databases">
        <title>Peptostreptococcus.</title>
        <authorList>
            <person name="Lee S.H."/>
        </authorList>
    </citation>
    <scope>NUCLEOTIDE SEQUENCE</scope>
    <source>
        <strain evidence="1">CBA3647</strain>
    </source>
</reference>
<evidence type="ECO:0008006" key="3">
    <source>
        <dbReference type="Google" id="ProtNLM"/>
    </source>
</evidence>
<organism evidence="1 2">
    <name type="scientific">Peptostreptococcus equinus</name>
    <dbReference type="NCBI Taxonomy" id="3003601"/>
    <lineage>
        <taxon>Bacteria</taxon>
        <taxon>Bacillati</taxon>
        <taxon>Bacillota</taxon>
        <taxon>Clostridia</taxon>
        <taxon>Peptostreptococcales</taxon>
        <taxon>Peptostreptococcaceae</taxon>
        <taxon>Peptostreptococcus</taxon>
    </lineage>
</organism>
<dbReference type="EMBL" id="CP114052">
    <property type="protein sequence ID" value="WAW14408.1"/>
    <property type="molecule type" value="Genomic_DNA"/>
</dbReference>
<proteinExistence type="predicted"/>
<protein>
    <recommendedName>
        <fullName evidence="3">DUF4375 domain-containing protein</fullName>
    </recommendedName>
</protein>
<evidence type="ECO:0000313" key="2">
    <source>
        <dbReference type="Proteomes" id="UP001164187"/>
    </source>
</evidence>